<dbReference type="InterPro" id="IPR020094">
    <property type="entry name" value="TruA/RsuA/RluB/E/F_N"/>
</dbReference>
<dbReference type="EC" id="5.4.99.12" evidence="4"/>
<dbReference type="AlphaFoldDB" id="A0A1M6XM22"/>
<dbReference type="InterPro" id="IPR020097">
    <property type="entry name" value="PsdUridine_synth_TruA_a/b_dom"/>
</dbReference>
<dbReference type="InterPro" id="IPR001406">
    <property type="entry name" value="PsdUridine_synth_TruA"/>
</dbReference>
<evidence type="ECO:0000256" key="1">
    <source>
        <dbReference type="ARBA" id="ARBA00009375"/>
    </source>
</evidence>
<keyword evidence="10" id="KW-1185">Reference proteome</keyword>
<dbReference type="OrthoDB" id="9811823at2"/>
<dbReference type="NCBIfam" id="TIGR00071">
    <property type="entry name" value="hisT_truA"/>
    <property type="match status" value="1"/>
</dbReference>
<dbReference type="Proteomes" id="UP000184386">
    <property type="component" value="Unassembled WGS sequence"/>
</dbReference>
<comment type="caution">
    <text evidence="4">Lacks conserved residue(s) required for the propagation of feature annotation.</text>
</comment>
<evidence type="ECO:0000313" key="9">
    <source>
        <dbReference type="EMBL" id="SHL07001.1"/>
    </source>
</evidence>
<dbReference type="EMBL" id="FRAC01000022">
    <property type="protein sequence ID" value="SHL07001.1"/>
    <property type="molecule type" value="Genomic_DNA"/>
</dbReference>
<dbReference type="STRING" id="1121322.SAMN02745136_04019"/>
<dbReference type="SUPFAM" id="SSF55120">
    <property type="entry name" value="Pseudouridine synthase"/>
    <property type="match status" value="1"/>
</dbReference>
<dbReference type="GO" id="GO:0031119">
    <property type="term" value="P:tRNA pseudouridine synthesis"/>
    <property type="evidence" value="ECO:0007669"/>
    <property type="project" value="UniProtKB-UniRule"/>
</dbReference>
<evidence type="ECO:0000259" key="8">
    <source>
        <dbReference type="Pfam" id="PF01416"/>
    </source>
</evidence>
<comment type="function">
    <text evidence="4">Formation of pseudouridine at positions 38, 39 and 40 in the anticodon stem and loop of transfer RNAs.</text>
</comment>
<dbReference type="GO" id="GO:0160147">
    <property type="term" value="F:tRNA pseudouridine(38-40) synthase activity"/>
    <property type="evidence" value="ECO:0007669"/>
    <property type="project" value="UniProtKB-EC"/>
</dbReference>
<dbReference type="HAMAP" id="MF_00171">
    <property type="entry name" value="TruA"/>
    <property type="match status" value="1"/>
</dbReference>
<feature type="active site" description="Nucleophile" evidence="4 5">
    <location>
        <position position="52"/>
    </location>
</feature>
<dbReference type="Gene3D" id="3.30.70.580">
    <property type="entry name" value="Pseudouridine synthase I, catalytic domain, N-terminal subdomain"/>
    <property type="match status" value="1"/>
</dbReference>
<evidence type="ECO:0000256" key="5">
    <source>
        <dbReference type="PIRSR" id="PIRSR001430-1"/>
    </source>
</evidence>
<keyword evidence="2 4" id="KW-0819">tRNA processing</keyword>
<dbReference type="PIRSF" id="PIRSF001430">
    <property type="entry name" value="tRNA_psdUrid_synth"/>
    <property type="match status" value="1"/>
</dbReference>
<dbReference type="CDD" id="cd02570">
    <property type="entry name" value="PseudoU_synth_EcTruA"/>
    <property type="match status" value="1"/>
</dbReference>
<keyword evidence="3 4" id="KW-0413">Isomerase</keyword>
<sequence>MKRIMLVVAYDGTKYCGWQMQPNGITIEEVLNRTLTELLQEQIMVTGASRTDSGVHALGNVAVFDSETRIPGEKLSYALNQRLPKDIVIRESKEVEADFHPRRCVSQKTYCYRILNSKFPIPTERLYSSFIYYPLDEKRMEEAAAYLIGEHDFKSFCSAGSQVIDTTRTIYDISVERTGEVITIRLTGNGFLYNMVRIIAGTLIKTGLGAIPPVKVKEILEKKDRSHAGPKAPAEGLTLEKIEYCNKIY</sequence>
<evidence type="ECO:0000256" key="3">
    <source>
        <dbReference type="ARBA" id="ARBA00023235"/>
    </source>
</evidence>
<name>A0A1M6XM22_9FIRM</name>
<evidence type="ECO:0000256" key="6">
    <source>
        <dbReference type="PIRSR" id="PIRSR001430-2"/>
    </source>
</evidence>
<dbReference type="PANTHER" id="PTHR11142">
    <property type="entry name" value="PSEUDOURIDYLATE SYNTHASE"/>
    <property type="match status" value="1"/>
</dbReference>
<feature type="binding site" evidence="4 6">
    <location>
        <position position="110"/>
    </location>
    <ligand>
        <name>substrate</name>
    </ligand>
</feature>
<gene>
    <name evidence="4" type="primary">truA</name>
    <name evidence="9" type="ORF">SAMN02745136_04019</name>
</gene>
<comment type="similarity">
    <text evidence="1 4 7">Belongs to the tRNA pseudouridine synthase TruA family.</text>
</comment>
<protein>
    <recommendedName>
        <fullName evidence="4">tRNA pseudouridine synthase A</fullName>
        <ecNumber evidence="4">5.4.99.12</ecNumber>
    </recommendedName>
    <alternativeName>
        <fullName evidence="4">tRNA pseudouridine(38-40) synthase</fullName>
    </alternativeName>
    <alternativeName>
        <fullName evidence="4">tRNA pseudouridylate synthase I</fullName>
    </alternativeName>
    <alternativeName>
        <fullName evidence="4">tRNA-uridine isomerase I</fullName>
    </alternativeName>
</protein>
<comment type="catalytic activity">
    <reaction evidence="4 7">
        <text>uridine(38/39/40) in tRNA = pseudouridine(38/39/40) in tRNA</text>
        <dbReference type="Rhea" id="RHEA:22376"/>
        <dbReference type="Rhea" id="RHEA-COMP:10085"/>
        <dbReference type="Rhea" id="RHEA-COMP:10087"/>
        <dbReference type="ChEBI" id="CHEBI:65314"/>
        <dbReference type="ChEBI" id="CHEBI:65315"/>
        <dbReference type="EC" id="5.4.99.12"/>
    </reaction>
</comment>
<dbReference type="GO" id="GO:0003723">
    <property type="term" value="F:RNA binding"/>
    <property type="evidence" value="ECO:0007669"/>
    <property type="project" value="InterPro"/>
</dbReference>
<organism evidence="9 10">
    <name type="scientific">Anaerocolumna jejuensis DSM 15929</name>
    <dbReference type="NCBI Taxonomy" id="1121322"/>
    <lineage>
        <taxon>Bacteria</taxon>
        <taxon>Bacillati</taxon>
        <taxon>Bacillota</taxon>
        <taxon>Clostridia</taxon>
        <taxon>Lachnospirales</taxon>
        <taxon>Lachnospiraceae</taxon>
        <taxon>Anaerocolumna</taxon>
    </lineage>
</organism>
<dbReference type="Pfam" id="PF01416">
    <property type="entry name" value="PseudoU_synth_1"/>
    <property type="match status" value="2"/>
</dbReference>
<accession>A0A1M6XM22</accession>
<comment type="subunit">
    <text evidence="4">Homodimer.</text>
</comment>
<dbReference type="InterPro" id="IPR020095">
    <property type="entry name" value="PsdUridine_synth_TruA_C"/>
</dbReference>
<reference evidence="9 10" key="1">
    <citation type="submission" date="2016-11" db="EMBL/GenBank/DDBJ databases">
        <authorList>
            <person name="Jaros S."/>
            <person name="Januszkiewicz K."/>
            <person name="Wedrychowicz H."/>
        </authorList>
    </citation>
    <scope>NUCLEOTIDE SEQUENCE [LARGE SCALE GENOMIC DNA]</scope>
    <source>
        <strain evidence="9 10">DSM 15929</strain>
    </source>
</reference>
<dbReference type="FunFam" id="3.30.70.580:FF:000001">
    <property type="entry name" value="tRNA pseudouridine synthase A"/>
    <property type="match status" value="1"/>
</dbReference>
<evidence type="ECO:0000256" key="2">
    <source>
        <dbReference type="ARBA" id="ARBA00022694"/>
    </source>
</evidence>
<dbReference type="InterPro" id="IPR020103">
    <property type="entry name" value="PsdUridine_synth_cat_dom_sf"/>
</dbReference>
<evidence type="ECO:0000256" key="7">
    <source>
        <dbReference type="RuleBase" id="RU003792"/>
    </source>
</evidence>
<feature type="domain" description="Pseudouridine synthase I TruA alpha/beta" evidence="8">
    <location>
        <begin position="143"/>
        <end position="244"/>
    </location>
</feature>
<proteinExistence type="inferred from homology"/>
<evidence type="ECO:0000256" key="4">
    <source>
        <dbReference type="HAMAP-Rule" id="MF_00171"/>
    </source>
</evidence>
<dbReference type="Gene3D" id="3.30.70.660">
    <property type="entry name" value="Pseudouridine synthase I, catalytic domain, C-terminal subdomain"/>
    <property type="match status" value="1"/>
</dbReference>
<dbReference type="RefSeq" id="WP_073278642.1">
    <property type="nucleotide sequence ID" value="NZ_FRAC01000022.1"/>
</dbReference>
<evidence type="ECO:0000313" key="10">
    <source>
        <dbReference type="Proteomes" id="UP000184386"/>
    </source>
</evidence>
<dbReference type="PANTHER" id="PTHR11142:SF0">
    <property type="entry name" value="TRNA PSEUDOURIDINE SYNTHASE-LIKE 1"/>
    <property type="match status" value="1"/>
</dbReference>
<feature type="domain" description="Pseudouridine synthase I TruA alpha/beta" evidence="8">
    <location>
        <begin position="7"/>
        <end position="101"/>
    </location>
</feature>